<reference evidence="3" key="2">
    <citation type="journal article" date="2007" name="Science">
        <title>Draft genome sequence of the sexually transmitted pathogen Trichomonas vaginalis.</title>
        <authorList>
            <person name="Carlton J.M."/>
            <person name="Hirt R.P."/>
            <person name="Silva J.C."/>
            <person name="Delcher A.L."/>
            <person name="Schatz M."/>
            <person name="Zhao Q."/>
            <person name="Wortman J.R."/>
            <person name="Bidwell S.L."/>
            <person name="Alsmark U.C.M."/>
            <person name="Besteiro S."/>
            <person name="Sicheritz-Ponten T."/>
            <person name="Noel C.J."/>
            <person name="Dacks J.B."/>
            <person name="Foster P.G."/>
            <person name="Simillion C."/>
            <person name="Van de Peer Y."/>
            <person name="Miranda-Saavedra D."/>
            <person name="Barton G.J."/>
            <person name="Westrop G.D."/>
            <person name="Mueller S."/>
            <person name="Dessi D."/>
            <person name="Fiori P.L."/>
            <person name="Ren Q."/>
            <person name="Paulsen I."/>
            <person name="Zhang H."/>
            <person name="Bastida-Corcuera F.D."/>
            <person name="Simoes-Barbosa A."/>
            <person name="Brown M.T."/>
            <person name="Hayes R.D."/>
            <person name="Mukherjee M."/>
            <person name="Okumura C.Y."/>
            <person name="Schneider R."/>
            <person name="Smith A.J."/>
            <person name="Vanacova S."/>
            <person name="Villalvazo M."/>
            <person name="Haas B.J."/>
            <person name="Pertea M."/>
            <person name="Feldblyum T.V."/>
            <person name="Utterback T.R."/>
            <person name="Shu C.L."/>
            <person name="Osoegawa K."/>
            <person name="de Jong P.J."/>
            <person name="Hrdy I."/>
            <person name="Horvathova L."/>
            <person name="Zubacova Z."/>
            <person name="Dolezal P."/>
            <person name="Malik S.B."/>
            <person name="Logsdon J.M. Jr."/>
            <person name="Henze K."/>
            <person name="Gupta A."/>
            <person name="Wang C.C."/>
            <person name="Dunne R.L."/>
            <person name="Upcroft J.A."/>
            <person name="Upcroft P."/>
            <person name="White O."/>
            <person name="Salzberg S.L."/>
            <person name="Tang P."/>
            <person name="Chiu C.-H."/>
            <person name="Lee Y.-S."/>
            <person name="Embley T.M."/>
            <person name="Coombs G.H."/>
            <person name="Mottram J.C."/>
            <person name="Tachezy J."/>
            <person name="Fraser-Liggett C.M."/>
            <person name="Johnson P.J."/>
        </authorList>
    </citation>
    <scope>NUCLEOTIDE SEQUENCE [LARGE SCALE GENOMIC DNA]</scope>
    <source>
        <strain evidence="3">G3</strain>
    </source>
</reference>
<dbReference type="VEuPathDB" id="TrichDB:TVAGG3_0558340"/>
<dbReference type="RefSeq" id="XP_001308289.1">
    <property type="nucleotide sequence ID" value="XM_001308288.1"/>
</dbReference>
<dbReference type="InParanoid" id="A2FIB8"/>
<feature type="region of interest" description="Disordered" evidence="2">
    <location>
        <begin position="1"/>
        <end position="24"/>
    </location>
</feature>
<feature type="region of interest" description="Disordered" evidence="2">
    <location>
        <begin position="62"/>
        <end position="103"/>
    </location>
</feature>
<accession>A2FIB8</accession>
<sequence length="234" mass="26623">MYASPRTPHSSTNTNKSKSKRSIAAWDDSIEGVNATSKYSSINKPASTSKLPYSQMIINENPDLFESQLSAQNNEPSNMSDSDDNFNSNEEEIEEHKPTKSRLSKKELSDLILEKARRSELLSSFHENSEISTNLISKSKKQTKPSKKIPSLYSRSIKKISDSNSDVTVMYDRYDLAKLRQDNIDYRNQIAKLKAAIDKANLENQKLRQELAESEKISSKQKAQIQFLLNNNNR</sequence>
<gene>
    <name evidence="3" type="ORF">TVAG_078150</name>
</gene>
<evidence type="ECO:0000256" key="1">
    <source>
        <dbReference type="SAM" id="Coils"/>
    </source>
</evidence>
<dbReference type="Proteomes" id="UP000001542">
    <property type="component" value="Unassembled WGS sequence"/>
</dbReference>
<dbReference type="KEGG" id="tva:4753108"/>
<organism evidence="3 4">
    <name type="scientific">Trichomonas vaginalis (strain ATCC PRA-98 / G3)</name>
    <dbReference type="NCBI Taxonomy" id="412133"/>
    <lineage>
        <taxon>Eukaryota</taxon>
        <taxon>Metamonada</taxon>
        <taxon>Parabasalia</taxon>
        <taxon>Trichomonadida</taxon>
        <taxon>Trichomonadidae</taxon>
        <taxon>Trichomonas</taxon>
    </lineage>
</organism>
<feature type="coiled-coil region" evidence="1">
    <location>
        <begin position="176"/>
        <end position="224"/>
    </location>
</feature>
<dbReference type="AlphaFoldDB" id="A2FIB8"/>
<name>A2FIB8_TRIV3</name>
<feature type="compositionally biased region" description="Polar residues" evidence="2">
    <location>
        <begin position="67"/>
        <end position="76"/>
    </location>
</feature>
<evidence type="ECO:0000313" key="3">
    <source>
        <dbReference type="EMBL" id="EAX95359.1"/>
    </source>
</evidence>
<protein>
    <submittedName>
        <fullName evidence="3">Uncharacterized protein</fullName>
    </submittedName>
</protein>
<dbReference type="VEuPathDB" id="TrichDB:TVAG_078150"/>
<feature type="compositionally biased region" description="Acidic residues" evidence="2">
    <location>
        <begin position="81"/>
        <end position="93"/>
    </location>
</feature>
<dbReference type="EMBL" id="DS113810">
    <property type="protein sequence ID" value="EAX95359.1"/>
    <property type="molecule type" value="Genomic_DNA"/>
</dbReference>
<keyword evidence="1" id="KW-0175">Coiled coil</keyword>
<dbReference type="SMR" id="A2FIB8"/>
<feature type="compositionally biased region" description="Basic and acidic residues" evidence="2">
    <location>
        <begin position="94"/>
        <end position="103"/>
    </location>
</feature>
<proteinExistence type="predicted"/>
<reference evidence="3" key="1">
    <citation type="submission" date="2006-10" db="EMBL/GenBank/DDBJ databases">
        <authorList>
            <person name="Amadeo P."/>
            <person name="Zhao Q."/>
            <person name="Wortman J."/>
            <person name="Fraser-Liggett C."/>
            <person name="Carlton J."/>
        </authorList>
    </citation>
    <scope>NUCLEOTIDE SEQUENCE</scope>
    <source>
        <strain evidence="3">G3</strain>
    </source>
</reference>
<evidence type="ECO:0000256" key="2">
    <source>
        <dbReference type="SAM" id="MobiDB-lite"/>
    </source>
</evidence>
<evidence type="ECO:0000313" key="4">
    <source>
        <dbReference type="Proteomes" id="UP000001542"/>
    </source>
</evidence>
<keyword evidence="4" id="KW-1185">Reference proteome</keyword>